<evidence type="ECO:0000313" key="3">
    <source>
        <dbReference type="Proteomes" id="UP000295444"/>
    </source>
</evidence>
<name>A0A4V6PVQ1_LABRH</name>
<reference evidence="2 3" key="1">
    <citation type="submission" date="2019-03" db="EMBL/GenBank/DDBJ databases">
        <title>Genomic Encyclopedia of Type Strains, Phase IV (KMG-IV): sequencing the most valuable type-strain genomes for metagenomic binning, comparative biology and taxonomic classification.</title>
        <authorList>
            <person name="Goeker M."/>
        </authorList>
    </citation>
    <scope>NUCLEOTIDE SEQUENCE [LARGE SCALE GENOMIC DNA]</scope>
    <source>
        <strain evidence="2 3">DSM 45361</strain>
    </source>
</reference>
<dbReference type="AlphaFoldDB" id="A0A4V6PVQ1"/>
<dbReference type="GO" id="GO:0016747">
    <property type="term" value="F:acyltransferase activity, transferring groups other than amino-acyl groups"/>
    <property type="evidence" value="ECO:0007669"/>
    <property type="project" value="InterPro"/>
</dbReference>
<dbReference type="InterPro" id="IPR016181">
    <property type="entry name" value="Acyl_CoA_acyltransferase"/>
</dbReference>
<comment type="caution">
    <text evidence="2">The sequence shown here is derived from an EMBL/GenBank/DDBJ whole genome shotgun (WGS) entry which is preliminary data.</text>
</comment>
<dbReference type="OrthoDB" id="2061990at2"/>
<dbReference type="Pfam" id="PF13302">
    <property type="entry name" value="Acetyltransf_3"/>
    <property type="match status" value="1"/>
</dbReference>
<proteinExistence type="predicted"/>
<accession>A0A4V6PVQ1</accession>
<organism evidence="2 3">
    <name type="scientific">Labedaea rhizosphaerae</name>
    <dbReference type="NCBI Taxonomy" id="598644"/>
    <lineage>
        <taxon>Bacteria</taxon>
        <taxon>Bacillati</taxon>
        <taxon>Actinomycetota</taxon>
        <taxon>Actinomycetes</taxon>
        <taxon>Pseudonocardiales</taxon>
        <taxon>Pseudonocardiaceae</taxon>
        <taxon>Labedaea</taxon>
    </lineage>
</organism>
<evidence type="ECO:0000259" key="1">
    <source>
        <dbReference type="Pfam" id="PF13302"/>
    </source>
</evidence>
<gene>
    <name evidence="2" type="ORF">EV186_10632</name>
</gene>
<dbReference type="RefSeq" id="WP_133852670.1">
    <property type="nucleotide sequence ID" value="NZ_SNXZ01000006.1"/>
</dbReference>
<dbReference type="Proteomes" id="UP000295444">
    <property type="component" value="Unassembled WGS sequence"/>
</dbReference>
<sequence>MEPIEINAGLFYLRGLRADELIDDRPALAEAFADESIRQVVQAADPDVYIGMRAQQWADESGCSWAVAEPTTGRLLGEAGLVIEAEGARAYCWTLPGERGKGVASTALGAVLRFGRGALDLVTIRFRHPVGEQAASHVAKSCGLVRDDQALVTIGDVEFTQWHVTVN</sequence>
<evidence type="ECO:0000313" key="2">
    <source>
        <dbReference type="EMBL" id="TDP93638.1"/>
    </source>
</evidence>
<feature type="domain" description="N-acetyltransferase" evidence="1">
    <location>
        <begin position="23"/>
        <end position="144"/>
    </location>
</feature>
<dbReference type="Gene3D" id="3.40.630.30">
    <property type="match status" value="1"/>
</dbReference>
<dbReference type="SUPFAM" id="SSF55729">
    <property type="entry name" value="Acyl-CoA N-acyltransferases (Nat)"/>
    <property type="match status" value="1"/>
</dbReference>
<dbReference type="InterPro" id="IPR000182">
    <property type="entry name" value="GNAT_dom"/>
</dbReference>
<protein>
    <submittedName>
        <fullName evidence="2">RimJ/RimL family protein N-acetyltransferase</fullName>
    </submittedName>
</protein>
<dbReference type="EMBL" id="SNXZ01000006">
    <property type="protein sequence ID" value="TDP93638.1"/>
    <property type="molecule type" value="Genomic_DNA"/>
</dbReference>
<keyword evidence="2" id="KW-0808">Transferase</keyword>
<keyword evidence="3" id="KW-1185">Reference proteome</keyword>